<dbReference type="AlphaFoldDB" id="A0A5C8IGF9"/>
<proteinExistence type="predicted"/>
<reference evidence="1 2" key="1">
    <citation type="submission" date="2019-08" db="EMBL/GenBank/DDBJ databases">
        <authorList>
            <person name="Shi S."/>
        </authorList>
    </citation>
    <scope>NUCLEOTIDE SEQUENCE [LARGE SCALE GENOMIC DNA]</scope>
    <source>
        <strain evidence="1 2">GY10130</strain>
    </source>
</reference>
<gene>
    <name evidence="1" type="ORF">FVR03_23980</name>
</gene>
<evidence type="ECO:0000313" key="2">
    <source>
        <dbReference type="Proteomes" id="UP000321926"/>
    </source>
</evidence>
<dbReference type="GO" id="GO:0003677">
    <property type="term" value="F:DNA binding"/>
    <property type="evidence" value="ECO:0007669"/>
    <property type="project" value="UniProtKB-KW"/>
</dbReference>
<dbReference type="Proteomes" id="UP000321926">
    <property type="component" value="Unassembled WGS sequence"/>
</dbReference>
<dbReference type="Pfam" id="PF10071">
    <property type="entry name" value="DUF2310"/>
    <property type="match status" value="1"/>
</dbReference>
<protein>
    <submittedName>
        <fullName evidence="1">DNA-binding protein</fullName>
    </submittedName>
</protein>
<evidence type="ECO:0000313" key="1">
    <source>
        <dbReference type="EMBL" id="TXK20933.1"/>
    </source>
</evidence>
<keyword evidence="2" id="KW-1185">Reference proteome</keyword>
<dbReference type="EMBL" id="VRTY01000199">
    <property type="protein sequence ID" value="TXK20933.1"/>
    <property type="molecule type" value="Genomic_DNA"/>
</dbReference>
<accession>A0A5C8IGF9</accession>
<dbReference type="OrthoDB" id="5589102at2"/>
<dbReference type="InterPro" id="IPR016908">
    <property type="entry name" value="UCP029037"/>
</dbReference>
<comment type="caution">
    <text evidence="1">The sequence shown here is derived from an EMBL/GenBank/DDBJ whole genome shotgun (WGS) entry which is preliminary data.</text>
</comment>
<sequence>MFVQEVAIDIKTEANKDELVEEFNLLISHFRSNGQTQGKIESQFIDHNRIVCFPFSHEKNSLSSEFHNFYVNRQIEKLENICGSKLQVRTVGKTFESYQGACKCEKPELYILITNYITIQSPITCGTCNQALPLYKLPKYSDHGYRPFLSWESNYQSCDTLQMNCEVGEHWALNQMQESNSQLSKQGLEICKKVEELTGVPTYYYLFNYRKIIGDELTKPCPKCGKQWNLKEPLHGFYDFKCDACKLVSTVTSNS</sequence>
<name>A0A5C8IGF9_9BACT</name>
<organism evidence="1 2">
    <name type="scientific">Pontibacter qinzhouensis</name>
    <dbReference type="NCBI Taxonomy" id="2603253"/>
    <lineage>
        <taxon>Bacteria</taxon>
        <taxon>Pseudomonadati</taxon>
        <taxon>Bacteroidota</taxon>
        <taxon>Cytophagia</taxon>
        <taxon>Cytophagales</taxon>
        <taxon>Hymenobacteraceae</taxon>
        <taxon>Pontibacter</taxon>
    </lineage>
</organism>
<keyword evidence="1" id="KW-0238">DNA-binding</keyword>
<dbReference type="RefSeq" id="WP_147924301.1">
    <property type="nucleotide sequence ID" value="NZ_VRTY01000199.1"/>
</dbReference>